<feature type="binding site" evidence="12">
    <location>
        <position position="114"/>
    </location>
    <ligand>
        <name>Mg(2+)</name>
        <dbReference type="ChEBI" id="CHEBI:18420"/>
        <label>1</label>
    </ligand>
</feature>
<dbReference type="Pfam" id="PF18913">
    <property type="entry name" value="FBPase_C"/>
    <property type="match status" value="1"/>
</dbReference>
<sequence length="314" mass="35111">MKYVKTLSDFILEEERNFKEATGSFSLLMLYIEQAAKVIASHVGKSGLVDIIGASGFKNQSDDEVQKLDIFADTLLTESIRASKQAALIASEEMESMLITKEKGAKYAVFFDPLDGSSNIDVNISIGTIFSIYRMNGELLQKGSEQIAAGYVIYGPSNMFVYTCTHAVHGFTYDPSIGSFLLSHENIRTPERGNIYSVNEAYYDTFPRYIQKYIQHAKKTDMKLRYVGSLVSDVHRTLLKGGVFMYPKTTRNPKGKLRLMYEVNPMALIMQNAGGLAVCESKSPLLIQPMYLHETQPLLIGSRENVQDVLSFVS</sequence>
<feature type="binding site" evidence="12">
    <location>
        <position position="262"/>
    </location>
    <ligand>
        <name>Mg(2+)</name>
        <dbReference type="ChEBI" id="CHEBI:18420"/>
        <label>2</label>
    </ligand>
</feature>
<evidence type="ECO:0000256" key="8">
    <source>
        <dbReference type="ARBA" id="ARBA00023277"/>
    </source>
</evidence>
<dbReference type="GO" id="GO:0006094">
    <property type="term" value="P:gluconeogenesis"/>
    <property type="evidence" value="ECO:0007669"/>
    <property type="project" value="UniProtKB-UniRule"/>
</dbReference>
<dbReference type="Proteomes" id="UP000229554">
    <property type="component" value="Unassembled WGS sequence"/>
</dbReference>
<keyword evidence="7 12" id="KW-0460">Magnesium</keyword>
<evidence type="ECO:0000256" key="7">
    <source>
        <dbReference type="ARBA" id="ARBA00022842"/>
    </source>
</evidence>
<comment type="caution">
    <text evidence="16">The sequence shown here is derived from an EMBL/GenBank/DDBJ whole genome shotgun (WGS) entry which is preliminary data.</text>
</comment>
<dbReference type="GO" id="GO:0005986">
    <property type="term" value="P:sucrose biosynthetic process"/>
    <property type="evidence" value="ECO:0007669"/>
    <property type="project" value="TreeGrafter"/>
</dbReference>
<comment type="cofactor">
    <cofactor evidence="12">
        <name>Mg(2+)</name>
        <dbReference type="ChEBI" id="CHEBI:18420"/>
    </cofactor>
    <text evidence="12">Binds 2 magnesium ions per subunit.</text>
</comment>
<dbReference type="InterPro" id="IPR033391">
    <property type="entry name" value="FBPase_N"/>
</dbReference>
<dbReference type="SUPFAM" id="SSF56655">
    <property type="entry name" value="Carbohydrate phosphatase"/>
    <property type="match status" value="1"/>
</dbReference>
<dbReference type="GO" id="GO:0030388">
    <property type="term" value="P:fructose 1,6-bisphosphate metabolic process"/>
    <property type="evidence" value="ECO:0007669"/>
    <property type="project" value="TreeGrafter"/>
</dbReference>
<comment type="caution">
    <text evidence="12">Lacks conserved residue(s) required for the propagation of feature annotation.</text>
</comment>
<dbReference type="NCBIfam" id="NF006778">
    <property type="entry name" value="PRK09293.1-1"/>
    <property type="match status" value="1"/>
</dbReference>
<proteinExistence type="inferred from homology"/>
<dbReference type="PANTHER" id="PTHR11556">
    <property type="entry name" value="FRUCTOSE-1,6-BISPHOSPHATASE-RELATED"/>
    <property type="match status" value="1"/>
</dbReference>
<keyword evidence="4 12" id="KW-0963">Cytoplasm</keyword>
<dbReference type="GO" id="GO:0042132">
    <property type="term" value="F:fructose 1,6-bisphosphate 1-phosphatase activity"/>
    <property type="evidence" value="ECO:0007669"/>
    <property type="project" value="UniProtKB-UniRule"/>
</dbReference>
<comment type="similarity">
    <text evidence="2 12 13">Belongs to the FBPase class 1 family.</text>
</comment>
<evidence type="ECO:0000313" key="17">
    <source>
        <dbReference type="Proteomes" id="UP000229554"/>
    </source>
</evidence>
<keyword evidence="6 12" id="KW-0378">Hydrolase</keyword>
<dbReference type="Pfam" id="PF00316">
    <property type="entry name" value="FBPase"/>
    <property type="match status" value="1"/>
</dbReference>
<dbReference type="FunFam" id="3.30.540.10:FF:000002">
    <property type="entry name" value="Fructose-1,6-bisphosphatase class 1"/>
    <property type="match status" value="1"/>
</dbReference>
<dbReference type="Gene3D" id="3.30.540.10">
    <property type="entry name" value="Fructose-1,6-Bisphosphatase, subunit A, domain 1"/>
    <property type="match status" value="1"/>
</dbReference>
<dbReference type="InterPro" id="IPR000146">
    <property type="entry name" value="FBPase_class-1"/>
</dbReference>
<feature type="binding site" evidence="12">
    <location>
        <position position="112"/>
    </location>
    <ligand>
        <name>Mg(2+)</name>
        <dbReference type="ChEBI" id="CHEBI:18420"/>
        <label>2</label>
    </ligand>
</feature>
<feature type="binding site" evidence="12">
    <location>
        <begin position="115"/>
        <end position="118"/>
    </location>
    <ligand>
        <name>substrate</name>
    </ligand>
</feature>
<protein>
    <recommendedName>
        <fullName evidence="10 12">Fructose-1,6-bisphosphatase class 1</fullName>
        <shortName evidence="12">FBPase class 1</shortName>
        <ecNumber evidence="3 12">3.1.3.11</ecNumber>
    </recommendedName>
    <alternativeName>
        <fullName evidence="11 12">D-fructose-1,6-bisphosphate 1-phosphohydrolase class 1</fullName>
    </alternativeName>
</protein>
<dbReference type="AlphaFoldDB" id="A0A2M8KTU4"/>
<evidence type="ECO:0000259" key="15">
    <source>
        <dbReference type="Pfam" id="PF18913"/>
    </source>
</evidence>
<evidence type="ECO:0000256" key="13">
    <source>
        <dbReference type="RuleBase" id="RU000508"/>
    </source>
</evidence>
<dbReference type="EC" id="3.1.3.11" evidence="3 12"/>
<dbReference type="PIRSF" id="PIRSF500210">
    <property type="entry name" value="FBPtase"/>
    <property type="match status" value="1"/>
</dbReference>
<dbReference type="InterPro" id="IPR044015">
    <property type="entry name" value="FBPase_C_dom"/>
</dbReference>
<comment type="subunit">
    <text evidence="12">Homotetramer.</text>
</comment>
<evidence type="ECO:0000256" key="9">
    <source>
        <dbReference type="ARBA" id="ARBA00024331"/>
    </source>
</evidence>
<dbReference type="GO" id="GO:0005829">
    <property type="term" value="C:cytosol"/>
    <property type="evidence" value="ECO:0007669"/>
    <property type="project" value="TreeGrafter"/>
</dbReference>
<gene>
    <name evidence="12" type="primary">fbp</name>
    <name evidence="16" type="ORF">COU88_00110</name>
</gene>
<evidence type="ECO:0000256" key="1">
    <source>
        <dbReference type="ARBA" id="ARBA00001273"/>
    </source>
</evidence>
<evidence type="ECO:0000256" key="10">
    <source>
        <dbReference type="ARBA" id="ARBA00072069"/>
    </source>
</evidence>
<dbReference type="GO" id="GO:0000287">
    <property type="term" value="F:magnesium ion binding"/>
    <property type="evidence" value="ECO:0007669"/>
    <property type="project" value="UniProtKB-UniRule"/>
</dbReference>
<dbReference type="PANTHER" id="PTHR11556:SF35">
    <property type="entry name" value="SEDOHEPTULOSE-1,7-BISPHOSPHATASE, CHLOROPLASTIC"/>
    <property type="match status" value="1"/>
</dbReference>
<comment type="pathway">
    <text evidence="9">Carbohydrate biosynthesis.</text>
</comment>
<dbReference type="EMBL" id="PFED01000003">
    <property type="protein sequence ID" value="PJE63339.1"/>
    <property type="molecule type" value="Genomic_DNA"/>
</dbReference>
<accession>A0A2M8KTU4</accession>
<feature type="domain" description="Fructose-1-6-bisphosphatase class 1 C-terminal" evidence="15">
    <location>
        <begin position="190"/>
        <end position="312"/>
    </location>
</feature>
<feature type="binding site" evidence="12">
    <location>
        <position position="226"/>
    </location>
    <ligand>
        <name>substrate</name>
    </ligand>
</feature>
<evidence type="ECO:0000259" key="14">
    <source>
        <dbReference type="Pfam" id="PF00316"/>
    </source>
</evidence>
<evidence type="ECO:0000256" key="6">
    <source>
        <dbReference type="ARBA" id="ARBA00022801"/>
    </source>
</evidence>
<feature type="binding site" evidence="12">
    <location>
        <position position="115"/>
    </location>
    <ligand>
        <name>Mg(2+)</name>
        <dbReference type="ChEBI" id="CHEBI:18420"/>
        <label>2</label>
    </ligand>
</feature>
<feature type="binding site" evidence="12">
    <location>
        <position position="256"/>
    </location>
    <ligand>
        <name>substrate</name>
    </ligand>
</feature>
<evidence type="ECO:0000256" key="3">
    <source>
        <dbReference type="ARBA" id="ARBA00013093"/>
    </source>
</evidence>
<dbReference type="InterPro" id="IPR028343">
    <property type="entry name" value="FBPtase"/>
</dbReference>
<evidence type="ECO:0000256" key="2">
    <source>
        <dbReference type="ARBA" id="ARBA00010941"/>
    </source>
</evidence>
<keyword evidence="8 12" id="KW-0119">Carbohydrate metabolism</keyword>
<dbReference type="PRINTS" id="PR00115">
    <property type="entry name" value="F16BPHPHTASE"/>
</dbReference>
<dbReference type="GO" id="GO:0006002">
    <property type="term" value="P:fructose 6-phosphate metabolic process"/>
    <property type="evidence" value="ECO:0007669"/>
    <property type="project" value="TreeGrafter"/>
</dbReference>
<feature type="binding site" evidence="12">
    <location>
        <position position="199"/>
    </location>
    <ligand>
        <name>substrate</name>
    </ligand>
</feature>
<evidence type="ECO:0000313" key="16">
    <source>
        <dbReference type="EMBL" id="PJE63339.1"/>
    </source>
</evidence>
<reference evidence="17" key="1">
    <citation type="submission" date="2017-09" db="EMBL/GenBank/DDBJ databases">
        <title>Depth-based differentiation of microbial function through sediment-hosted aquifers and enrichment of novel symbionts in the deep terrestrial subsurface.</title>
        <authorList>
            <person name="Probst A.J."/>
            <person name="Ladd B."/>
            <person name="Jarett J.K."/>
            <person name="Geller-Mcgrath D.E."/>
            <person name="Sieber C.M.K."/>
            <person name="Emerson J.B."/>
            <person name="Anantharaman K."/>
            <person name="Thomas B.C."/>
            <person name="Malmstrom R."/>
            <person name="Stieglmeier M."/>
            <person name="Klingl A."/>
            <person name="Woyke T."/>
            <person name="Ryan C.M."/>
            <person name="Banfield J.F."/>
        </authorList>
    </citation>
    <scope>NUCLEOTIDE SEQUENCE [LARGE SCALE GENOMIC DNA]</scope>
</reference>
<evidence type="ECO:0000256" key="5">
    <source>
        <dbReference type="ARBA" id="ARBA00022723"/>
    </source>
</evidence>
<feature type="binding site" evidence="12">
    <location>
        <position position="92"/>
    </location>
    <ligand>
        <name>Mg(2+)</name>
        <dbReference type="ChEBI" id="CHEBI:18420"/>
        <label>1</label>
    </ligand>
</feature>
<dbReference type="PIRSF" id="PIRSF000904">
    <property type="entry name" value="FBPtase_SBPase"/>
    <property type="match status" value="1"/>
</dbReference>
<dbReference type="CDD" id="cd00354">
    <property type="entry name" value="FBPase"/>
    <property type="match status" value="1"/>
</dbReference>
<comment type="catalytic activity">
    <reaction evidence="1 12">
        <text>beta-D-fructose 1,6-bisphosphate + H2O = beta-D-fructose 6-phosphate + phosphate</text>
        <dbReference type="Rhea" id="RHEA:11064"/>
        <dbReference type="ChEBI" id="CHEBI:15377"/>
        <dbReference type="ChEBI" id="CHEBI:32966"/>
        <dbReference type="ChEBI" id="CHEBI:43474"/>
        <dbReference type="ChEBI" id="CHEBI:57634"/>
        <dbReference type="EC" id="3.1.3.11"/>
    </reaction>
</comment>
<dbReference type="GO" id="GO:0006000">
    <property type="term" value="P:fructose metabolic process"/>
    <property type="evidence" value="ECO:0007669"/>
    <property type="project" value="TreeGrafter"/>
</dbReference>
<dbReference type="HAMAP" id="MF_01855">
    <property type="entry name" value="FBPase_class1"/>
    <property type="match status" value="1"/>
</dbReference>
<dbReference type="Gene3D" id="3.40.190.80">
    <property type="match status" value="1"/>
</dbReference>
<evidence type="ECO:0000256" key="4">
    <source>
        <dbReference type="ARBA" id="ARBA00022490"/>
    </source>
</evidence>
<name>A0A2M8KTU4_9BACT</name>
<organism evidence="16 17">
    <name type="scientific">Candidatus Roizmanbacteria bacterium CG10_big_fil_rev_8_21_14_0_10_39_6</name>
    <dbReference type="NCBI Taxonomy" id="1974853"/>
    <lineage>
        <taxon>Bacteria</taxon>
        <taxon>Candidatus Roizmaniibacteriota</taxon>
    </lineage>
</organism>
<keyword evidence="5 12" id="KW-0479">Metal-binding</keyword>
<comment type="subcellular location">
    <subcellularLocation>
        <location evidence="12">Cytoplasm</location>
    </subcellularLocation>
</comment>
<feature type="binding site" evidence="12">
    <location>
        <position position="112"/>
    </location>
    <ligand>
        <name>Mg(2+)</name>
        <dbReference type="ChEBI" id="CHEBI:18420"/>
        <label>1</label>
    </ligand>
</feature>
<feature type="domain" description="Fructose-1-6-bisphosphatase class I N-terminal" evidence="14">
    <location>
        <begin position="5"/>
        <end position="185"/>
    </location>
</feature>
<evidence type="ECO:0000256" key="12">
    <source>
        <dbReference type="HAMAP-Rule" id="MF_01855"/>
    </source>
</evidence>
<evidence type="ECO:0000256" key="11">
    <source>
        <dbReference type="ARBA" id="ARBA00081210"/>
    </source>
</evidence>